<reference evidence="5" key="1">
    <citation type="submission" date="2020-08" db="EMBL/GenBank/DDBJ databases">
        <title>Genome public.</title>
        <authorList>
            <person name="Liu C."/>
            <person name="Sun Q."/>
        </authorList>
    </citation>
    <scope>NUCLEOTIDE SEQUENCE</scope>
    <source>
        <strain evidence="5">NSJ-55</strain>
    </source>
</reference>
<dbReference type="InterPro" id="IPR037171">
    <property type="entry name" value="NagB/RpiA_transferase-like"/>
</dbReference>
<dbReference type="Gene3D" id="3.40.50.1360">
    <property type="match status" value="1"/>
</dbReference>
<dbReference type="GO" id="GO:0003677">
    <property type="term" value="F:DNA binding"/>
    <property type="evidence" value="ECO:0007669"/>
    <property type="project" value="UniProtKB-KW"/>
</dbReference>
<dbReference type="AlphaFoldDB" id="A0A923RQK8"/>
<dbReference type="PRINTS" id="PR00037">
    <property type="entry name" value="HTHLACR"/>
</dbReference>
<name>A0A923RQK8_9FIRM</name>
<dbReference type="SMART" id="SM00420">
    <property type="entry name" value="HTH_DEOR"/>
    <property type="match status" value="1"/>
</dbReference>
<dbReference type="InterPro" id="IPR001034">
    <property type="entry name" value="DeoR_HTH"/>
</dbReference>
<dbReference type="PANTHER" id="PTHR30363:SF56">
    <property type="entry name" value="TRANSCRIPTIONAL REGULATOR, DEOR FAMILY"/>
    <property type="match status" value="1"/>
</dbReference>
<evidence type="ECO:0000256" key="1">
    <source>
        <dbReference type="ARBA" id="ARBA00023015"/>
    </source>
</evidence>
<evidence type="ECO:0000256" key="2">
    <source>
        <dbReference type="ARBA" id="ARBA00023125"/>
    </source>
</evidence>
<keyword evidence="3" id="KW-0804">Transcription</keyword>
<dbReference type="EMBL" id="JACOPF010000002">
    <property type="protein sequence ID" value="MBC5689640.1"/>
    <property type="molecule type" value="Genomic_DNA"/>
</dbReference>
<proteinExistence type="predicted"/>
<dbReference type="Pfam" id="PF08220">
    <property type="entry name" value="HTH_DeoR"/>
    <property type="match status" value="1"/>
</dbReference>
<evidence type="ECO:0000313" key="5">
    <source>
        <dbReference type="EMBL" id="MBC5689640.1"/>
    </source>
</evidence>
<organism evidence="5 6">
    <name type="scientific">Mediterraneibacter hominis</name>
    <dbReference type="NCBI Taxonomy" id="2763054"/>
    <lineage>
        <taxon>Bacteria</taxon>
        <taxon>Bacillati</taxon>
        <taxon>Bacillota</taxon>
        <taxon>Clostridia</taxon>
        <taxon>Lachnospirales</taxon>
        <taxon>Lachnospiraceae</taxon>
        <taxon>Mediterraneibacter</taxon>
    </lineage>
</organism>
<evidence type="ECO:0000256" key="3">
    <source>
        <dbReference type="ARBA" id="ARBA00023163"/>
    </source>
</evidence>
<keyword evidence="2" id="KW-0238">DNA-binding</keyword>
<keyword evidence="6" id="KW-1185">Reference proteome</keyword>
<dbReference type="Pfam" id="PF00455">
    <property type="entry name" value="DeoRC"/>
    <property type="match status" value="1"/>
</dbReference>
<accession>A0A923RQK8</accession>
<sequence>MKVEKRWEKIEEILSKSGSLSVQELASMLSVSETTIRRDLVKMENQNMIKRLWGGASTVAHETNENAHWQDDYILNFKRGVDVKRALSQHAASMIKDNDCIFLDAGSTTSFIVEYITAHNITVVTNGINNFQTLAQKNIKTYVPNGYINFGSSAIMSSETSGQLANLNFDLAFLGTSGLDEYAGYTTRNEHDAAIKKSVLKRCSKSYILCDHSKFGLKRLYTFSGLDVATLITDKKPDFTVENLILVDAAPDRNANES</sequence>
<dbReference type="SMART" id="SM01134">
    <property type="entry name" value="DeoRC"/>
    <property type="match status" value="1"/>
</dbReference>
<dbReference type="PROSITE" id="PS51000">
    <property type="entry name" value="HTH_DEOR_2"/>
    <property type="match status" value="1"/>
</dbReference>
<dbReference type="Proteomes" id="UP000652477">
    <property type="component" value="Unassembled WGS sequence"/>
</dbReference>
<dbReference type="PROSITE" id="PS00894">
    <property type="entry name" value="HTH_DEOR_1"/>
    <property type="match status" value="1"/>
</dbReference>
<dbReference type="InterPro" id="IPR036390">
    <property type="entry name" value="WH_DNA-bd_sf"/>
</dbReference>
<dbReference type="RefSeq" id="WP_186876298.1">
    <property type="nucleotide sequence ID" value="NZ_JACOPF010000002.1"/>
</dbReference>
<dbReference type="InterPro" id="IPR014036">
    <property type="entry name" value="DeoR-like_C"/>
</dbReference>
<feature type="domain" description="HTH deoR-type" evidence="4">
    <location>
        <begin position="3"/>
        <end position="58"/>
    </location>
</feature>
<evidence type="ECO:0000259" key="4">
    <source>
        <dbReference type="PROSITE" id="PS51000"/>
    </source>
</evidence>
<evidence type="ECO:0000313" key="6">
    <source>
        <dbReference type="Proteomes" id="UP000652477"/>
    </source>
</evidence>
<dbReference type="Gene3D" id="1.10.10.10">
    <property type="entry name" value="Winged helix-like DNA-binding domain superfamily/Winged helix DNA-binding domain"/>
    <property type="match status" value="1"/>
</dbReference>
<keyword evidence="1" id="KW-0805">Transcription regulation</keyword>
<dbReference type="GO" id="GO:0003700">
    <property type="term" value="F:DNA-binding transcription factor activity"/>
    <property type="evidence" value="ECO:0007669"/>
    <property type="project" value="InterPro"/>
</dbReference>
<dbReference type="InterPro" id="IPR036388">
    <property type="entry name" value="WH-like_DNA-bd_sf"/>
</dbReference>
<protein>
    <submittedName>
        <fullName evidence="5">DeoR/GlpR transcriptional regulator</fullName>
    </submittedName>
</protein>
<comment type="caution">
    <text evidence="5">The sequence shown here is derived from an EMBL/GenBank/DDBJ whole genome shotgun (WGS) entry which is preliminary data.</text>
</comment>
<dbReference type="InterPro" id="IPR050313">
    <property type="entry name" value="Carb_Metab_HTH_regulators"/>
</dbReference>
<gene>
    <name evidence="5" type="ORF">H8S37_11990</name>
</gene>
<dbReference type="PANTHER" id="PTHR30363">
    <property type="entry name" value="HTH-TYPE TRANSCRIPTIONAL REGULATOR SRLR-RELATED"/>
    <property type="match status" value="1"/>
</dbReference>
<dbReference type="SUPFAM" id="SSF100950">
    <property type="entry name" value="NagB/RpiA/CoA transferase-like"/>
    <property type="match status" value="1"/>
</dbReference>
<dbReference type="SUPFAM" id="SSF46785">
    <property type="entry name" value="Winged helix' DNA-binding domain"/>
    <property type="match status" value="1"/>
</dbReference>
<dbReference type="InterPro" id="IPR018356">
    <property type="entry name" value="Tscrpt_reg_HTH_DeoR_CS"/>
</dbReference>